<dbReference type="EMBL" id="CM037619">
    <property type="protein sequence ID" value="KAH8008418.1"/>
    <property type="molecule type" value="Genomic_DNA"/>
</dbReference>
<evidence type="ECO:0000313" key="1">
    <source>
        <dbReference type="EMBL" id="KAH8008418.1"/>
    </source>
</evidence>
<reference evidence="1" key="1">
    <citation type="submission" date="2021-08" db="EMBL/GenBank/DDBJ databases">
        <title>The first chromosome-level gecko genome reveals the dynamic sex chromosomes of Neotropical dwarf geckos (Sphaerodactylidae: Sphaerodactylus).</title>
        <authorList>
            <person name="Pinto B.J."/>
            <person name="Keating S.E."/>
            <person name="Gamble T."/>
        </authorList>
    </citation>
    <scope>NUCLEOTIDE SEQUENCE</scope>
    <source>
        <strain evidence="1">TG3544</strain>
    </source>
</reference>
<protein>
    <submittedName>
        <fullName evidence="1">Uncharacterized protein</fullName>
    </submittedName>
</protein>
<accession>A0ACB8FSF2</accession>
<name>A0ACB8FSF2_9SAUR</name>
<comment type="caution">
    <text evidence="1">The sequence shown here is derived from an EMBL/GenBank/DDBJ whole genome shotgun (WGS) entry which is preliminary data.</text>
</comment>
<keyword evidence="2" id="KW-1185">Reference proteome</keyword>
<gene>
    <name evidence="1" type="ORF">K3G42_029510</name>
</gene>
<proteinExistence type="predicted"/>
<organism evidence="1 2">
    <name type="scientific">Sphaerodactylus townsendi</name>
    <dbReference type="NCBI Taxonomy" id="933632"/>
    <lineage>
        <taxon>Eukaryota</taxon>
        <taxon>Metazoa</taxon>
        <taxon>Chordata</taxon>
        <taxon>Craniata</taxon>
        <taxon>Vertebrata</taxon>
        <taxon>Euteleostomi</taxon>
        <taxon>Lepidosauria</taxon>
        <taxon>Squamata</taxon>
        <taxon>Bifurcata</taxon>
        <taxon>Gekkota</taxon>
        <taxon>Sphaerodactylidae</taxon>
        <taxon>Sphaerodactylus</taxon>
    </lineage>
</organism>
<evidence type="ECO:0000313" key="2">
    <source>
        <dbReference type="Proteomes" id="UP000827872"/>
    </source>
</evidence>
<sequence length="122" mass="13721">MIPSVFAVHDSNERVGGGVRVLMHGSRGMSCSSRYLSEQVVLPVEYCPTTNTIGLLSWAALKETQSERERQKEHQQICQDVYESLILRSNQQALWVVFRLQISPGQVRLGWFSEGLGKEVGN</sequence>
<dbReference type="Proteomes" id="UP000827872">
    <property type="component" value="Linkage Group LG06"/>
</dbReference>